<dbReference type="GO" id="GO:0003700">
    <property type="term" value="F:DNA-binding transcription factor activity"/>
    <property type="evidence" value="ECO:0007669"/>
    <property type="project" value="InterPro"/>
</dbReference>
<protein>
    <submittedName>
        <fullName evidence="6">Transcriptional regulator, LysR family</fullName>
    </submittedName>
</protein>
<dbReference type="STRING" id="1166337.SAMN05192580_1498"/>
<evidence type="ECO:0000256" key="3">
    <source>
        <dbReference type="ARBA" id="ARBA00023125"/>
    </source>
</evidence>
<evidence type="ECO:0000313" key="6">
    <source>
        <dbReference type="EMBL" id="SFR88128.1"/>
    </source>
</evidence>
<comment type="similarity">
    <text evidence="1">Belongs to the LysR transcriptional regulatory family.</text>
</comment>
<dbReference type="FunFam" id="1.10.10.10:FF:000001">
    <property type="entry name" value="LysR family transcriptional regulator"/>
    <property type="match status" value="1"/>
</dbReference>
<dbReference type="PANTHER" id="PTHR30537:SF5">
    <property type="entry name" value="HTH-TYPE TRANSCRIPTIONAL ACTIVATOR TTDR-RELATED"/>
    <property type="match status" value="1"/>
</dbReference>
<keyword evidence="7" id="KW-1185">Reference proteome</keyword>
<dbReference type="AlphaFoldDB" id="A0A1I6KAT0"/>
<dbReference type="Gene3D" id="1.10.10.10">
    <property type="entry name" value="Winged helix-like DNA-binding domain superfamily/Winged helix DNA-binding domain"/>
    <property type="match status" value="1"/>
</dbReference>
<proteinExistence type="inferred from homology"/>
<evidence type="ECO:0000256" key="2">
    <source>
        <dbReference type="ARBA" id="ARBA00023015"/>
    </source>
</evidence>
<dbReference type="InterPro" id="IPR036390">
    <property type="entry name" value="WH_DNA-bd_sf"/>
</dbReference>
<dbReference type="PANTHER" id="PTHR30537">
    <property type="entry name" value="HTH-TYPE TRANSCRIPTIONAL REGULATOR"/>
    <property type="match status" value="1"/>
</dbReference>
<reference evidence="6 7" key="1">
    <citation type="submission" date="2016-10" db="EMBL/GenBank/DDBJ databases">
        <authorList>
            <person name="de Groot N.N."/>
        </authorList>
    </citation>
    <scope>NUCLEOTIDE SEQUENCE [LARGE SCALE GENOMIC DNA]</scope>
    <source>
        <strain evidence="6 7">S5-249</strain>
    </source>
</reference>
<dbReference type="PROSITE" id="PS50931">
    <property type="entry name" value="HTH_LYSR"/>
    <property type="match status" value="1"/>
</dbReference>
<name>A0A1I6KAT0_9SPHN</name>
<sequence length="310" mass="32916">MDQIVAVKAFIGVAELGSFSGAARAQGVSPSLITKQIQALEESLGTTLFQRSTRKVQLTEAGNVYRQHWRKILSDIDTADAAVGAAQREMKGSLRLGAPPAFGRMVVAPLAVGFGRAFPEVAIDLVFTSSQADPLASGIDILFRVGHAGATDAAGVMVRRLASFPLTICASPAYLDAHGTPRTIEDLSAHVCVDRILPGQTGINPWRFTRAGQMVEVPTGGSIRANSADAVISAGVHGQGLIYQPICLVRDDLASGRLRTVTVDAQTMELPLSAQWRTDRHITARLRAFIDHAATQLKAGASTDDPARRA</sequence>
<dbReference type="CDD" id="cd08422">
    <property type="entry name" value="PBP2_CrgA_like"/>
    <property type="match status" value="1"/>
</dbReference>
<dbReference type="SUPFAM" id="SSF53850">
    <property type="entry name" value="Periplasmic binding protein-like II"/>
    <property type="match status" value="1"/>
</dbReference>
<keyword evidence="4" id="KW-0804">Transcription</keyword>
<dbReference type="InterPro" id="IPR036388">
    <property type="entry name" value="WH-like_DNA-bd_sf"/>
</dbReference>
<feature type="domain" description="HTH lysR-type" evidence="5">
    <location>
        <begin position="1"/>
        <end position="59"/>
    </location>
</feature>
<dbReference type="Proteomes" id="UP000198824">
    <property type="component" value="Unassembled WGS sequence"/>
</dbReference>
<gene>
    <name evidence="6" type="ORF">SAMN05192580_1498</name>
</gene>
<dbReference type="GO" id="GO:0003677">
    <property type="term" value="F:DNA binding"/>
    <property type="evidence" value="ECO:0007669"/>
    <property type="project" value="UniProtKB-KW"/>
</dbReference>
<dbReference type="EMBL" id="FOZG01000001">
    <property type="protein sequence ID" value="SFR88128.1"/>
    <property type="molecule type" value="Genomic_DNA"/>
</dbReference>
<dbReference type="InterPro" id="IPR000847">
    <property type="entry name" value="LysR_HTH_N"/>
</dbReference>
<evidence type="ECO:0000313" key="7">
    <source>
        <dbReference type="Proteomes" id="UP000198824"/>
    </source>
</evidence>
<organism evidence="6 7">
    <name type="scientific">Sphingomonas jatrophae</name>
    <dbReference type="NCBI Taxonomy" id="1166337"/>
    <lineage>
        <taxon>Bacteria</taxon>
        <taxon>Pseudomonadati</taxon>
        <taxon>Pseudomonadota</taxon>
        <taxon>Alphaproteobacteria</taxon>
        <taxon>Sphingomonadales</taxon>
        <taxon>Sphingomonadaceae</taxon>
        <taxon>Sphingomonas</taxon>
    </lineage>
</organism>
<dbReference type="Pfam" id="PF00126">
    <property type="entry name" value="HTH_1"/>
    <property type="match status" value="1"/>
</dbReference>
<dbReference type="Pfam" id="PF03466">
    <property type="entry name" value="LysR_substrate"/>
    <property type="match status" value="1"/>
</dbReference>
<dbReference type="InterPro" id="IPR058163">
    <property type="entry name" value="LysR-type_TF_proteobact-type"/>
</dbReference>
<dbReference type="Gene3D" id="3.40.190.290">
    <property type="match status" value="1"/>
</dbReference>
<keyword evidence="2" id="KW-0805">Transcription regulation</keyword>
<evidence type="ECO:0000259" key="5">
    <source>
        <dbReference type="PROSITE" id="PS50931"/>
    </source>
</evidence>
<dbReference type="RefSeq" id="WP_165611227.1">
    <property type="nucleotide sequence ID" value="NZ_FOZG01000001.1"/>
</dbReference>
<dbReference type="SUPFAM" id="SSF46785">
    <property type="entry name" value="Winged helix' DNA-binding domain"/>
    <property type="match status" value="1"/>
</dbReference>
<keyword evidence="3" id="KW-0238">DNA-binding</keyword>
<evidence type="ECO:0000256" key="1">
    <source>
        <dbReference type="ARBA" id="ARBA00009437"/>
    </source>
</evidence>
<dbReference type="InterPro" id="IPR005119">
    <property type="entry name" value="LysR_subst-bd"/>
</dbReference>
<accession>A0A1I6KAT0</accession>
<evidence type="ECO:0000256" key="4">
    <source>
        <dbReference type="ARBA" id="ARBA00023163"/>
    </source>
</evidence>